<keyword evidence="4" id="KW-1185">Reference proteome</keyword>
<feature type="region of interest" description="Disordered" evidence="1">
    <location>
        <begin position="79"/>
        <end position="137"/>
    </location>
</feature>
<feature type="region of interest" description="Disordered" evidence="1">
    <location>
        <begin position="160"/>
        <end position="193"/>
    </location>
</feature>
<evidence type="ECO:0000313" key="3">
    <source>
        <dbReference type="EMBL" id="PSR99429.1"/>
    </source>
</evidence>
<dbReference type="OrthoDB" id="5334491at2759"/>
<name>A0A2T3AIW7_9PEZI</name>
<dbReference type="InParanoid" id="A0A2T3AIW7"/>
<feature type="domain" description="Myb-like" evidence="2">
    <location>
        <begin position="224"/>
        <end position="273"/>
    </location>
</feature>
<dbReference type="AlphaFoldDB" id="A0A2T3AIW7"/>
<feature type="compositionally biased region" description="Basic residues" evidence="1">
    <location>
        <begin position="94"/>
        <end position="111"/>
    </location>
</feature>
<evidence type="ECO:0000256" key="1">
    <source>
        <dbReference type="SAM" id="MobiDB-lite"/>
    </source>
</evidence>
<dbReference type="Proteomes" id="UP000241462">
    <property type="component" value="Unassembled WGS sequence"/>
</dbReference>
<sequence>MLLPSAFSCDTSQPRLLSAPFIISPPTSPQGFSTQSAIGNLLNSCRNLHNLLSSPTSHLPSPPLAHMPSPVSRLRRREAKPAGASLNHAEGPRYRIKKRAPPPRGINKRRRAVEDDLGRSDDEEVDGATADRQDTMNGASAYNMFGQSEQDMESGIFVFQGAQPGEPKSPAAGPSTPKRQRIAPPDVPRGLTREDFHKIGASPLRRTAMIKSNDIPKATHNDQWSHEDDSKLVEVVLEKVKNMDLSKEVWEDCIRNLPGKDYDSVSSRWKNLIRNERIGVRSRTRSGKMHGTW</sequence>
<dbReference type="InterPro" id="IPR001005">
    <property type="entry name" value="SANT/Myb"/>
</dbReference>
<organism evidence="3 4">
    <name type="scientific">Coniella lustricola</name>
    <dbReference type="NCBI Taxonomy" id="2025994"/>
    <lineage>
        <taxon>Eukaryota</taxon>
        <taxon>Fungi</taxon>
        <taxon>Dikarya</taxon>
        <taxon>Ascomycota</taxon>
        <taxon>Pezizomycotina</taxon>
        <taxon>Sordariomycetes</taxon>
        <taxon>Sordariomycetidae</taxon>
        <taxon>Diaporthales</taxon>
        <taxon>Schizoparmaceae</taxon>
        <taxon>Coniella</taxon>
    </lineage>
</organism>
<dbReference type="EMBL" id="KZ678384">
    <property type="protein sequence ID" value="PSR99429.1"/>
    <property type="molecule type" value="Genomic_DNA"/>
</dbReference>
<accession>A0A2T3AIW7</accession>
<protein>
    <recommendedName>
        <fullName evidence="2">Myb-like domain-containing protein</fullName>
    </recommendedName>
</protein>
<gene>
    <name evidence="3" type="ORF">BD289DRAFT_39850</name>
</gene>
<dbReference type="PROSITE" id="PS50090">
    <property type="entry name" value="MYB_LIKE"/>
    <property type="match status" value="1"/>
</dbReference>
<proteinExistence type="predicted"/>
<evidence type="ECO:0000313" key="4">
    <source>
        <dbReference type="Proteomes" id="UP000241462"/>
    </source>
</evidence>
<evidence type="ECO:0000259" key="2">
    <source>
        <dbReference type="PROSITE" id="PS50090"/>
    </source>
</evidence>
<reference evidence="3 4" key="1">
    <citation type="journal article" date="2018" name="Mycol. Prog.">
        <title>Coniella lustricola, a new species from submerged detritus.</title>
        <authorList>
            <person name="Raudabaugh D.B."/>
            <person name="Iturriaga T."/>
            <person name="Carver A."/>
            <person name="Mondo S."/>
            <person name="Pangilinan J."/>
            <person name="Lipzen A."/>
            <person name="He G."/>
            <person name="Amirebrahimi M."/>
            <person name="Grigoriev I.V."/>
            <person name="Miller A.N."/>
        </authorList>
    </citation>
    <scope>NUCLEOTIDE SEQUENCE [LARGE SCALE GENOMIC DNA]</scope>
    <source>
        <strain evidence="3 4">B22-T-1</strain>
    </source>
</reference>